<protein>
    <submittedName>
        <fullName evidence="6">Homeobox domain containing</fullName>
    </submittedName>
</protein>
<feature type="domain" description="Homeobox" evidence="5">
    <location>
        <begin position="10"/>
        <end position="73"/>
    </location>
</feature>
<organism evidence="6 7">
    <name type="scientific">Brachionus plicatilis</name>
    <name type="common">Marine rotifer</name>
    <name type="synonym">Brachionus muelleri</name>
    <dbReference type="NCBI Taxonomy" id="10195"/>
    <lineage>
        <taxon>Eukaryota</taxon>
        <taxon>Metazoa</taxon>
        <taxon>Spiralia</taxon>
        <taxon>Gnathifera</taxon>
        <taxon>Rotifera</taxon>
        <taxon>Eurotatoria</taxon>
        <taxon>Monogononta</taxon>
        <taxon>Pseudotrocha</taxon>
        <taxon>Ploima</taxon>
        <taxon>Brachionidae</taxon>
        <taxon>Brachionus</taxon>
    </lineage>
</organism>
<dbReference type="InterPro" id="IPR001356">
    <property type="entry name" value="HD"/>
</dbReference>
<dbReference type="SMART" id="SM00389">
    <property type="entry name" value="HOX"/>
    <property type="match status" value="1"/>
</dbReference>
<keyword evidence="3 4" id="KW-0539">Nucleus</keyword>
<comment type="subcellular location">
    <subcellularLocation>
        <location evidence="4">Nucleus</location>
    </subcellularLocation>
</comment>
<dbReference type="Proteomes" id="UP000276133">
    <property type="component" value="Unassembled WGS sequence"/>
</dbReference>
<dbReference type="Gene3D" id="1.10.10.60">
    <property type="entry name" value="Homeodomain-like"/>
    <property type="match status" value="1"/>
</dbReference>
<proteinExistence type="predicted"/>
<dbReference type="GO" id="GO:0003677">
    <property type="term" value="F:DNA binding"/>
    <property type="evidence" value="ECO:0007669"/>
    <property type="project" value="UniProtKB-UniRule"/>
</dbReference>
<dbReference type="InterPro" id="IPR008422">
    <property type="entry name" value="KN_HD"/>
</dbReference>
<keyword evidence="2 4" id="KW-0371">Homeobox</keyword>
<dbReference type="EMBL" id="REGN01002230">
    <property type="protein sequence ID" value="RNA29400.1"/>
    <property type="molecule type" value="Genomic_DNA"/>
</dbReference>
<dbReference type="PROSITE" id="PS50071">
    <property type="entry name" value="HOMEOBOX_2"/>
    <property type="match status" value="1"/>
</dbReference>
<dbReference type="SUPFAM" id="SSF46689">
    <property type="entry name" value="Homeodomain-like"/>
    <property type="match status" value="1"/>
</dbReference>
<keyword evidence="7" id="KW-1185">Reference proteome</keyword>
<evidence type="ECO:0000256" key="2">
    <source>
        <dbReference type="ARBA" id="ARBA00023155"/>
    </source>
</evidence>
<evidence type="ECO:0000313" key="6">
    <source>
        <dbReference type="EMBL" id="RNA29400.1"/>
    </source>
</evidence>
<name>A0A3M7S196_BRAPC</name>
<dbReference type="InterPro" id="IPR009057">
    <property type="entry name" value="Homeodomain-like_sf"/>
</dbReference>
<comment type="caution">
    <text evidence="6">The sequence shown here is derived from an EMBL/GenBank/DDBJ whole genome shotgun (WGS) entry which is preliminary data.</text>
</comment>
<dbReference type="Pfam" id="PF05920">
    <property type="entry name" value="Homeobox_KN"/>
    <property type="match status" value="1"/>
</dbReference>
<gene>
    <name evidence="6" type="ORF">BpHYR1_013237</name>
</gene>
<dbReference type="GO" id="GO:0005634">
    <property type="term" value="C:nucleus"/>
    <property type="evidence" value="ECO:0007669"/>
    <property type="project" value="UniProtKB-SubCell"/>
</dbReference>
<dbReference type="GO" id="GO:0006355">
    <property type="term" value="P:regulation of DNA-templated transcription"/>
    <property type="evidence" value="ECO:0007669"/>
    <property type="project" value="InterPro"/>
</dbReference>
<evidence type="ECO:0000313" key="7">
    <source>
        <dbReference type="Proteomes" id="UP000276133"/>
    </source>
</evidence>
<accession>A0A3M7S196</accession>
<evidence type="ECO:0000256" key="4">
    <source>
        <dbReference type="PROSITE-ProRule" id="PRU00108"/>
    </source>
</evidence>
<sequence>MEISMQIGWKTLKRKLKNNSVKKTYGLEYWFLNNTAKPYPDIKTKKQLAKESNFTYQQLNQWFKYKRRCMKNKAKGGKSKSNNLEQKLILSQKIRIQENKIVTSQVINLKKSIIQSPLKVEDINELIILPIKLET</sequence>
<evidence type="ECO:0000259" key="5">
    <source>
        <dbReference type="PROSITE" id="PS50071"/>
    </source>
</evidence>
<dbReference type="AlphaFoldDB" id="A0A3M7S196"/>
<dbReference type="CDD" id="cd00086">
    <property type="entry name" value="homeodomain"/>
    <property type="match status" value="1"/>
</dbReference>
<feature type="DNA-binding region" description="Homeobox" evidence="4">
    <location>
        <begin position="12"/>
        <end position="74"/>
    </location>
</feature>
<evidence type="ECO:0000256" key="3">
    <source>
        <dbReference type="ARBA" id="ARBA00023242"/>
    </source>
</evidence>
<keyword evidence="1 4" id="KW-0238">DNA-binding</keyword>
<reference evidence="6 7" key="1">
    <citation type="journal article" date="2018" name="Sci. Rep.">
        <title>Genomic signatures of local adaptation to the degree of environmental predictability in rotifers.</title>
        <authorList>
            <person name="Franch-Gras L."/>
            <person name="Hahn C."/>
            <person name="Garcia-Roger E.M."/>
            <person name="Carmona M.J."/>
            <person name="Serra M."/>
            <person name="Gomez A."/>
        </authorList>
    </citation>
    <scope>NUCLEOTIDE SEQUENCE [LARGE SCALE GENOMIC DNA]</scope>
    <source>
        <strain evidence="6">HYR1</strain>
    </source>
</reference>
<evidence type="ECO:0000256" key="1">
    <source>
        <dbReference type="ARBA" id="ARBA00023125"/>
    </source>
</evidence>